<feature type="region of interest" description="Disordered" evidence="5">
    <location>
        <begin position="2711"/>
        <end position="2801"/>
    </location>
</feature>
<dbReference type="PANTHER" id="PTHR44329:SF288">
    <property type="entry name" value="MITOGEN-ACTIVATED PROTEIN KINASE KINASE KINASE 20"/>
    <property type="match status" value="1"/>
</dbReference>
<feature type="compositionally biased region" description="Polar residues" evidence="5">
    <location>
        <begin position="818"/>
        <end position="841"/>
    </location>
</feature>
<dbReference type="InterPro" id="IPR001245">
    <property type="entry name" value="Ser-Thr/Tyr_kinase_cat_dom"/>
</dbReference>
<feature type="compositionally biased region" description="Basic residues" evidence="5">
    <location>
        <begin position="2919"/>
        <end position="2931"/>
    </location>
</feature>
<dbReference type="InterPro" id="IPR036376">
    <property type="entry name" value="RuBisCO_lsu_C_sf"/>
</dbReference>
<dbReference type="InterPro" id="IPR012340">
    <property type="entry name" value="NA-bd_OB-fold"/>
</dbReference>
<dbReference type="InterPro" id="IPR008271">
    <property type="entry name" value="Ser/Thr_kinase_AS"/>
</dbReference>
<feature type="compositionally biased region" description="Acidic residues" evidence="5">
    <location>
        <begin position="342"/>
        <end position="364"/>
    </location>
</feature>
<proteinExistence type="predicted"/>
<feature type="compositionally biased region" description="Acidic residues" evidence="5">
    <location>
        <begin position="204"/>
        <end position="226"/>
    </location>
</feature>
<dbReference type="SUPFAM" id="SSF54966">
    <property type="entry name" value="RuBisCO, large subunit, small (N-terminal) domain"/>
    <property type="match status" value="3"/>
</dbReference>
<feature type="compositionally biased region" description="Acidic residues" evidence="5">
    <location>
        <begin position="60"/>
        <end position="74"/>
    </location>
</feature>
<dbReference type="PROSITE" id="PS50011">
    <property type="entry name" value="PROTEIN_KINASE_DOM"/>
    <property type="match status" value="1"/>
</dbReference>
<dbReference type="SUPFAM" id="SSF51649">
    <property type="entry name" value="RuBisCo, C-terminal domain"/>
    <property type="match status" value="2"/>
</dbReference>
<feature type="compositionally biased region" description="Basic and acidic residues" evidence="5">
    <location>
        <begin position="518"/>
        <end position="537"/>
    </location>
</feature>
<evidence type="ECO:0000256" key="1">
    <source>
        <dbReference type="ARBA" id="ARBA00022679"/>
    </source>
</evidence>
<feature type="compositionally biased region" description="Low complexity" evidence="5">
    <location>
        <begin position="1704"/>
        <end position="1713"/>
    </location>
</feature>
<feature type="compositionally biased region" description="Low complexity" evidence="5">
    <location>
        <begin position="2941"/>
        <end position="2957"/>
    </location>
</feature>
<dbReference type="CDD" id="cd04458">
    <property type="entry name" value="CSP_CDS"/>
    <property type="match status" value="1"/>
</dbReference>
<feature type="compositionally biased region" description="Polar residues" evidence="5">
    <location>
        <begin position="1789"/>
        <end position="1804"/>
    </location>
</feature>
<feature type="compositionally biased region" description="Acidic residues" evidence="5">
    <location>
        <begin position="676"/>
        <end position="696"/>
    </location>
</feature>
<dbReference type="InterPro" id="IPR017443">
    <property type="entry name" value="RuBisCO_lsu_fd_N"/>
</dbReference>
<evidence type="ECO:0000259" key="6">
    <source>
        <dbReference type="PROSITE" id="PS50011"/>
    </source>
</evidence>
<gene>
    <name evidence="7" type="primary">rbcG</name>
    <name evidence="7" type="ORF">AK812_SmicGene19990</name>
</gene>
<keyword evidence="4" id="KW-0067">ATP-binding</keyword>
<feature type="compositionally biased region" description="Basic and acidic residues" evidence="5">
    <location>
        <begin position="2743"/>
        <end position="2752"/>
    </location>
</feature>
<dbReference type="OrthoDB" id="437601at2759"/>
<feature type="region of interest" description="Disordered" evidence="5">
    <location>
        <begin position="25"/>
        <end position="843"/>
    </location>
</feature>
<dbReference type="SUPFAM" id="SSF50249">
    <property type="entry name" value="Nucleic acid-binding proteins"/>
    <property type="match status" value="2"/>
</dbReference>
<dbReference type="SMART" id="SM00357">
    <property type="entry name" value="CSP"/>
    <property type="match status" value="2"/>
</dbReference>
<dbReference type="Proteomes" id="UP000186817">
    <property type="component" value="Unassembled WGS sequence"/>
</dbReference>
<feature type="compositionally biased region" description="Basic and acidic residues" evidence="5">
    <location>
        <begin position="167"/>
        <end position="192"/>
    </location>
</feature>
<feature type="compositionally biased region" description="Basic and acidic residues" evidence="5">
    <location>
        <begin position="3437"/>
        <end position="3454"/>
    </location>
</feature>
<name>A0A1Q9DR33_SYMMI</name>
<feature type="compositionally biased region" description="Low complexity" evidence="5">
    <location>
        <begin position="2657"/>
        <end position="2672"/>
    </location>
</feature>
<feature type="compositionally biased region" description="Low complexity" evidence="5">
    <location>
        <begin position="1835"/>
        <end position="1857"/>
    </location>
</feature>
<feature type="compositionally biased region" description="Basic and acidic residues" evidence="5">
    <location>
        <begin position="141"/>
        <end position="153"/>
    </location>
</feature>
<dbReference type="Gene3D" id="3.30.70.150">
    <property type="entry name" value="RuBisCO large subunit, N-terminal domain"/>
    <property type="match status" value="3"/>
</dbReference>
<dbReference type="GO" id="GO:0005524">
    <property type="term" value="F:ATP binding"/>
    <property type="evidence" value="ECO:0007669"/>
    <property type="project" value="UniProtKB-KW"/>
</dbReference>
<feature type="compositionally biased region" description="Basic and acidic residues" evidence="5">
    <location>
        <begin position="313"/>
        <end position="330"/>
    </location>
</feature>
<feature type="compositionally biased region" description="Low complexity" evidence="5">
    <location>
        <begin position="2782"/>
        <end position="2801"/>
    </location>
</feature>
<evidence type="ECO:0000256" key="5">
    <source>
        <dbReference type="SAM" id="MobiDB-lite"/>
    </source>
</evidence>
<dbReference type="InterPro" id="IPR011009">
    <property type="entry name" value="Kinase-like_dom_sf"/>
</dbReference>
<feature type="region of interest" description="Disordered" evidence="5">
    <location>
        <begin position="855"/>
        <end position="903"/>
    </location>
</feature>
<dbReference type="GO" id="GO:0015977">
    <property type="term" value="P:carbon fixation"/>
    <property type="evidence" value="ECO:0007669"/>
    <property type="project" value="InterPro"/>
</dbReference>
<dbReference type="GO" id="GO:0000287">
    <property type="term" value="F:magnesium ion binding"/>
    <property type="evidence" value="ECO:0007669"/>
    <property type="project" value="InterPro"/>
</dbReference>
<dbReference type="InterPro" id="IPR011129">
    <property type="entry name" value="CSD"/>
</dbReference>
<dbReference type="Pfam" id="PF07714">
    <property type="entry name" value="PK_Tyr_Ser-Thr"/>
    <property type="match status" value="1"/>
</dbReference>
<feature type="region of interest" description="Disordered" evidence="5">
    <location>
        <begin position="1778"/>
        <end position="1913"/>
    </location>
</feature>
<feature type="compositionally biased region" description="Basic and acidic residues" evidence="5">
    <location>
        <begin position="2891"/>
        <end position="2918"/>
    </location>
</feature>
<reference evidence="7 8" key="1">
    <citation type="submission" date="2016-02" db="EMBL/GenBank/DDBJ databases">
        <title>Genome analysis of coral dinoflagellate symbionts highlights evolutionary adaptations to a symbiotic lifestyle.</title>
        <authorList>
            <person name="Aranda M."/>
            <person name="Li Y."/>
            <person name="Liew Y.J."/>
            <person name="Baumgarten S."/>
            <person name="Simakov O."/>
            <person name="Wilson M."/>
            <person name="Piel J."/>
            <person name="Ashoor H."/>
            <person name="Bougouffa S."/>
            <person name="Bajic V.B."/>
            <person name="Ryu T."/>
            <person name="Ravasi T."/>
            <person name="Bayer T."/>
            <person name="Micklem G."/>
            <person name="Kim H."/>
            <person name="Bhak J."/>
            <person name="Lajeunesse T.C."/>
            <person name="Voolstra C.R."/>
        </authorList>
    </citation>
    <scope>NUCLEOTIDE SEQUENCE [LARGE SCALE GENOMIC DNA]</scope>
    <source>
        <strain evidence="7 8">CCMP2467</strain>
    </source>
</reference>
<feature type="region of interest" description="Disordered" evidence="5">
    <location>
        <begin position="3360"/>
        <end position="3456"/>
    </location>
</feature>
<feature type="region of interest" description="Disordered" evidence="5">
    <location>
        <begin position="1927"/>
        <end position="1960"/>
    </location>
</feature>
<keyword evidence="3" id="KW-0418">Kinase</keyword>
<feature type="compositionally biased region" description="Basic and acidic residues" evidence="5">
    <location>
        <begin position="547"/>
        <end position="569"/>
    </location>
</feature>
<evidence type="ECO:0000256" key="2">
    <source>
        <dbReference type="ARBA" id="ARBA00022741"/>
    </source>
</evidence>
<keyword evidence="1" id="KW-0808">Transferase</keyword>
<feature type="compositionally biased region" description="Basic and acidic residues" evidence="5">
    <location>
        <begin position="873"/>
        <end position="882"/>
    </location>
</feature>
<feature type="compositionally biased region" description="Basic and acidic residues" evidence="5">
    <location>
        <begin position="3554"/>
        <end position="3566"/>
    </location>
</feature>
<dbReference type="GO" id="GO:0004674">
    <property type="term" value="F:protein serine/threonine kinase activity"/>
    <property type="evidence" value="ECO:0007669"/>
    <property type="project" value="TreeGrafter"/>
</dbReference>
<dbReference type="Gene3D" id="3.30.200.20">
    <property type="entry name" value="Phosphorylase Kinase, domain 1"/>
    <property type="match status" value="1"/>
</dbReference>
<dbReference type="SMART" id="SM00220">
    <property type="entry name" value="S_TKc"/>
    <property type="match status" value="1"/>
</dbReference>
<feature type="region of interest" description="Disordered" evidence="5">
    <location>
        <begin position="2840"/>
        <end position="2977"/>
    </location>
</feature>
<feature type="compositionally biased region" description="Basic and acidic residues" evidence="5">
    <location>
        <begin position="412"/>
        <end position="432"/>
    </location>
</feature>
<dbReference type="SUPFAM" id="SSF56112">
    <property type="entry name" value="Protein kinase-like (PK-like)"/>
    <property type="match status" value="1"/>
</dbReference>
<feature type="region of interest" description="Disordered" evidence="5">
    <location>
        <begin position="1704"/>
        <end position="1726"/>
    </location>
</feature>
<feature type="region of interest" description="Disordered" evidence="5">
    <location>
        <begin position="3474"/>
        <end position="3566"/>
    </location>
</feature>
<organism evidence="7 8">
    <name type="scientific">Symbiodinium microadriaticum</name>
    <name type="common">Dinoflagellate</name>
    <name type="synonym">Zooxanthella microadriatica</name>
    <dbReference type="NCBI Taxonomy" id="2951"/>
    <lineage>
        <taxon>Eukaryota</taxon>
        <taxon>Sar</taxon>
        <taxon>Alveolata</taxon>
        <taxon>Dinophyceae</taxon>
        <taxon>Suessiales</taxon>
        <taxon>Symbiodiniaceae</taxon>
        <taxon>Symbiodinium</taxon>
    </lineage>
</organism>
<dbReference type="GO" id="GO:0003676">
    <property type="term" value="F:nucleic acid binding"/>
    <property type="evidence" value="ECO:0007669"/>
    <property type="project" value="InterPro"/>
</dbReference>
<feature type="compositionally biased region" description="Low complexity" evidence="5">
    <location>
        <begin position="771"/>
        <end position="795"/>
    </location>
</feature>
<accession>A0A1Q9DR33</accession>
<feature type="compositionally biased region" description="Basic and acidic residues" evidence="5">
    <location>
        <begin position="481"/>
        <end position="507"/>
    </location>
</feature>
<dbReference type="InterPro" id="IPR051681">
    <property type="entry name" value="Ser/Thr_Kinases-Pseudokinases"/>
</dbReference>
<feature type="region of interest" description="Disordered" evidence="5">
    <location>
        <begin position="3964"/>
        <end position="3993"/>
    </location>
</feature>
<feature type="region of interest" description="Disordered" evidence="5">
    <location>
        <begin position="2812"/>
        <end position="2831"/>
    </location>
</feature>
<feature type="compositionally biased region" description="Pro residues" evidence="5">
    <location>
        <begin position="2812"/>
        <end position="2823"/>
    </location>
</feature>
<feature type="compositionally biased region" description="Polar residues" evidence="5">
    <location>
        <begin position="607"/>
        <end position="618"/>
    </location>
</feature>
<feature type="compositionally biased region" description="Basic and acidic residues" evidence="5">
    <location>
        <begin position="2847"/>
        <end position="2883"/>
    </location>
</feature>
<dbReference type="Gene3D" id="3.20.20.110">
    <property type="entry name" value="Ribulose bisphosphate carboxylase, large subunit, C-terminal domain"/>
    <property type="match status" value="2"/>
</dbReference>
<dbReference type="InterPro" id="IPR036422">
    <property type="entry name" value="RuBisCO_lsu_N_sf"/>
</dbReference>
<feature type="region of interest" description="Disordered" evidence="5">
    <location>
        <begin position="2648"/>
        <end position="2677"/>
    </location>
</feature>
<feature type="compositionally biased region" description="Basic and acidic residues" evidence="5">
    <location>
        <begin position="3534"/>
        <end position="3543"/>
    </location>
</feature>
<feature type="compositionally biased region" description="Low complexity" evidence="5">
    <location>
        <begin position="1814"/>
        <end position="1828"/>
    </location>
</feature>
<feature type="compositionally biased region" description="Low complexity" evidence="5">
    <location>
        <begin position="2754"/>
        <end position="2763"/>
    </location>
</feature>
<feature type="compositionally biased region" description="Basic and acidic residues" evidence="5">
    <location>
        <begin position="650"/>
        <end position="662"/>
    </location>
</feature>
<dbReference type="Gene3D" id="2.40.50.140">
    <property type="entry name" value="Nucleic acid-binding proteins"/>
    <property type="match status" value="1"/>
</dbReference>
<dbReference type="PROSITE" id="PS00108">
    <property type="entry name" value="PROTEIN_KINASE_ST"/>
    <property type="match status" value="1"/>
</dbReference>
<feature type="compositionally biased region" description="Acidic residues" evidence="5">
    <location>
        <begin position="375"/>
        <end position="387"/>
    </location>
</feature>
<feature type="compositionally biased region" description="Acidic residues" evidence="5">
    <location>
        <begin position="632"/>
        <end position="649"/>
    </location>
</feature>
<feature type="compositionally biased region" description="Acidic residues" evidence="5">
    <location>
        <begin position="3364"/>
        <end position="3384"/>
    </location>
</feature>
<dbReference type="GO" id="GO:0016984">
    <property type="term" value="F:ribulose-bisphosphate carboxylase activity"/>
    <property type="evidence" value="ECO:0007669"/>
    <property type="project" value="InterPro"/>
</dbReference>
<feature type="domain" description="Protein kinase" evidence="6">
    <location>
        <begin position="4029"/>
        <end position="4292"/>
    </location>
</feature>
<feature type="compositionally biased region" description="Acidic residues" evidence="5">
    <location>
        <begin position="96"/>
        <end position="133"/>
    </location>
</feature>
<dbReference type="Gene3D" id="1.10.510.10">
    <property type="entry name" value="Transferase(Phosphotransferase) domain 1"/>
    <property type="match status" value="1"/>
</dbReference>
<sequence>METLGDALARRRSKVEVPQCCFDGYGLEQVGSKGSAPESCPAGPVEESRTDAEVSAKMNDEEEDEYSEYSDEYSSEGSGEEHVDVPSTGANKDVLNEEDEYSDESGSEGLEGEESEEEYSDEYSEDEYSEISADETSGANKEAEKEESREGDPAKPAPPCDANQEAKNTDKDTGSAEKEGRSPQGSGEERLDVSSTGANKEVLKEDEEYLHAEDSEDGEYSDEEECSSQHSVAEYKDVMASGPKADEASGANEEAEKEEPAEIVSKVSVREGGDCMCPAPPCDLQEPEAFKPATKPQQCKPAAKSHTTADTGSAEKEGRSPQGSGEERLDVSSSGANKEVLKEDEEYLHAEDSEDSEYSDEEECSSQHSVAEYNDVAEEGDASEVDEQSSQHSVAEYNDMIASGPEADATEEAEKKEPPEIGSKVDGEDHGSPDPTNPNPVCGSQHEVGDAEGDEQSSQHSVAEHYGAVTSGVDPASPVSDSREEVRDAEVDEHSSHHSTAEYHDVMGSEATADANEEAEKNESLEIASKDGEDHAANPDPVSDSQEEVRDAEVDEHSSHHSAEYHDVMGSEAEADDASGPKEGAEKEEPADITSNVEHDGGYPEATSGTSHSAQSHLPQVFDIGSPKADEPGAEEATDEAAAAAEEDDKILAPHLDEEHLDVPSTGATKLHQECEDPDESGSECSDECSDEDSEASADVVGGPDEEAEKVESMEIMLKVDVPDCDGGPGPSNLDPPATAQQSAGLPEFFDIGSMDDSAPEADEPSEPKAKAAQAAEAAAAEAKAAEAAAAQAVAELEEAAAAEDAGSVEGQEPGNATVPTLPTTLSGEAPKTSSQHSAAPNSGLAEFFEIGSAAGESEEDARETEIASPSRSTKEIGWRVVEEDDREADLSSSDTPQEDSPIMERKVSDHYSVYGDLYFDEDNLNGDHVLVGYIMKPKEGYGFLDTATRFGHESCASTPDDFDSLDVHVYDIDPDSFKMKLAYPLQLFGHDTSITCAFLNLNIRRNQCTEAAEYIRINDFYLPPRFLRLYDGPALAIEGAWRVFGLRRIKVAYQSGAVADSGMKSQLGVKPVGYPCSKYWQGDLQNSLLGQTECIPEVVESMEACMKKAGPGKVATDDSLMIDRGKYLVSQFKALCRSFAVLAESYVAEKATTTDIDQSQCGYTAFVHATISQVIATVCSMTESNISESKADEADDADLTSEQLDLVIKDAGRLPRQPKFEAIEDTADAEEDSHDVSRVCRDEATLIKNGQHVLVKFKMKANVGCDYLATAMHFAAESAKHCTGSNDALVYDIDPGSEEVKIAYPTAFFDCSLIDGRDMLRSFLNLAIGNTQGMEDVELGKIYDFYLPPSFLRLQDSPSVNTMWRILDKGASNGGLEAGAVKPKLGMQPKPFRGASYALWQGGIYTKTEKSQGNQAFGQMNEGIPEVVMAMRACVQATGVRKMFSGNNYADDPNEMIARGKYILSQFGPFCKTCVSLVAGYAARGSAQHTFPKQFLHYHRAGQASTSSPQTQRGYSAFVHTKISQVSSTISIHADTSSFGKTQGESPDKVIAVMLQDDAGENTCLYYQEWESMKQNVPIIAGSMTVLRLPAVFQNLGHSNVILTAVGGFFGHKDGPASGAIACRQIEEAWKAWRSGQYGNVSLSDGVVEFAKTHEEIKGAFLTFPKEADEIYPGWKEKLGCTGVASVPAASFVPTKISTASSAKAASTGISKDPTKMASQGPAGGPAVNPYTGAVKSIPAASSNTARTLLGAGSTLPDAAIQDSPKKDLDARTVFQNVPQESERANSDKNFMQQATETGSVTGSEVRRSVLETAAATSTAARMPAEAMSEQICGPSPESSPRSSAGSRASRGSPLAPALRDANKPKPRKTLSFSEQVEHRSISPNPRPGDDRQFASTARASGKSAPMQSSSLPDLFAYGTGLGDFREVGGMPPDDKNSAKKQEEFGSDGAGAEAAQQEPFWTYSAETRDTRLAHEKMPEPEEEPAETTVAQDATAGRALEQSSRYADLTLDEATLVKQLAARNGEHVLVAYIMKPKTGYDYLATAAHFAAESCTGARSTDDAKESANAVVYYIDADRQEMRIAYPTVLFDSNLTDGRDMVRSFLTLAIGNTQGMEDVEFGKIYDFYLPPSFLRLQDSPSVNTMWRILDKGASNGGLAAGAMKPKLGMQPKPFRAASYALWQGGTYTTADLQGNQAPSRTSEGIPEVAKAMRSCAQGTDVAKRLSGGNRADEPNEMDARGKYVLSQFGPFSGNCVSLVAGYAAGGSAQHTFPKQFVHYHRAGQASTSSPQTQRGYSAFVHTKISQVLSSTSIHVDTMSSGKTQSESHSKSIAVMLQDDAADAGIVAQRREGMTQSAWSNAGSMNALRLPAFFETLGHSNVILTADSGSFGHKDGPASGAIACRQVEEAWKAWRSGQYGNVSLNDGIVEFAKTHEEIKGAFLTFPKDADEIYPGWKEKLGCTGVASVPAASFVPTKISTASSAATAAARSGTLSTKMASQSTAASVVNPYAGGVKSIPAASSNTARTLLGTENRSPDLSRQGHVAALQDSPKQNLDVRVVSQTDPQVNSSDKKMSMRIERASTDSQLVNPSAGLAKPSHAAGIGGSRALMGTGSTATDVPLQRRGSMSLLQDPLNQQVDVHTAQTMPQAQASGDKIAETASAGSAMASGTQTGIDSVPGPVMKREVAWSCRTLLEDGPPLPLPFQAATEVPVNLKPDSSGRRHSLPSSLLTRDATKPRPKKTLRFSEHVDHRSISPRPRSASAPENSGTADKLRGKTMAAQGTARSSASKASTAAKPVPVQSSSFSEFLFLPPVPENKTEPPPQSLSNFLFAPNGSTAQHAVPAVEMESSRRSGEEHHPGSAHHQSSDAHHHSSDAHRSGEAHHRGSQSQHRSNDTHHRSSESHHRSSDAHHRCSDAHHGHGKGPARKRKHDDKHDKGIQQTSSTTASTSTSSSSSSAGEPASLASRGEVSGTMVHHSSSFQVTEEMAREAYKRGLGCSLERRVLERAYFLFQNGQSEAGRATARNAQRAMVMPPAVTRIFERVDRVATALRLNTQLQHPWTGATQHLNVVTEDSPKVTGRAAAFSQSYPHPAFASPRPPMGPRSPRGWAASSFEQFELSDCFKSNLGQGKQGVTALMLTERTAFASFCKSWAFMEAVASAVLAETAAVLVRTSSRRGAYASARALVARERLYLCQKCEQLLDYQTAIGSRWPRFPGDEVYSAPVVPGVPPAWMRSEAQRRPREHASKQSMLLANALKQELKQEFAILLGGAGHTRCRAVIGAASGDDRSWCDALGKGGESLDSLSDGQASAMKDIRDGVPVTERCDLHELQLAQQRVPDRIRAPRWPFVGMAAEGRKAMTSLEVEGEGAYDDDFEEEDASDDDREAPAADPPALPVSARTDKPPRPSTPQASPAEARLPIRREPSLGRSGSRGSPVKADHRHSVSMPADKDPRVSRTGSGALIVADGLPVLTSLDDQLDNGRSMGSAPSTGRRVVRGKVSVGDDHRPGTGDSSTQGVISPAAPPKDSKPLWLQHDGKSARNKDALPSSGSVDPDPPRGARRIDRRSADSMDSKMVLDLLVSLDDDTLHFIIGELMQSKPELAPGLVTFACPELTYAPAKAVTQRRCNGVVLTVSKNDMSFIRCPELRQVFECDVCVAPEHIAGFKEGQCVSFAVTLNDSSEPQAIDLQTDPPTPPSFMSRSMGEPGMITAPAATAASPMMALANASANASSATPAAGAGVVVPRRVYSTKGGTVRMEEFSGPAKDAPGVPDAKGMDASANLANANVEELGEYFGFVKAYDAQKGFGFIMCKPLKDYYYSDVYVHGDGCAGFQVGSEVKFEAYLYNGKLQGREVQDATGQVGSAGGLPEELGIFIGEFKCFNFERGFGFISCDQLRVQGYPGDVFIHHSQRGEFQPGDTVAFTAVSMEDGRLLAKDLQDPQTALAGDVEKGMAVLDHMQVMQQLPEPKQKKARPGESPGAASEGDAVRSEDPRKIKRLQQEVQRLSQRLQESEMFSAHDDGLPKFALEEVAVGNMIAQGGFSSVHHATWMCTPCALKKIFDPVLTEELKAEFENEVQMLRRLRHPNVVTLMAVCRTPPALSILTEMVFGGSLFEILHGTVPRPRGSLEADPATLLPVVRQAGVALTYLHAMMVVHRDIKSQNVLLTEGNRPIAKLCDFGLARMRSELCTGSMQWAGTAPYMAPELFAKRKYDETVDVFAFGTMVWEVAAAEIPHANLDAPDIAHRVQTKEFAGLSVPHSWPKSLKNLLRSALSAQPDQRPAMTHIVTELETVIREFAIS</sequence>
<protein>
    <submittedName>
        <fullName evidence="7">Putative ribulose bisphosphate carboxylase-like protein</fullName>
    </submittedName>
</protein>
<dbReference type="EMBL" id="LSRX01000425">
    <property type="protein sequence ID" value="OLP97639.1"/>
    <property type="molecule type" value="Genomic_DNA"/>
</dbReference>
<feature type="compositionally biased region" description="Basic and acidic residues" evidence="5">
    <location>
        <begin position="1934"/>
        <end position="1945"/>
    </location>
</feature>
<evidence type="ECO:0000313" key="7">
    <source>
        <dbReference type="EMBL" id="OLP97639.1"/>
    </source>
</evidence>
<keyword evidence="8" id="KW-1185">Reference proteome</keyword>
<dbReference type="Pfam" id="PF02788">
    <property type="entry name" value="RuBisCO_large_N"/>
    <property type="match status" value="3"/>
</dbReference>
<dbReference type="Pfam" id="PF00016">
    <property type="entry name" value="RuBisCO_large"/>
    <property type="match status" value="2"/>
</dbReference>
<dbReference type="PANTHER" id="PTHR44329">
    <property type="entry name" value="SERINE/THREONINE-PROTEIN KINASE TNNI3K-RELATED"/>
    <property type="match status" value="1"/>
</dbReference>
<evidence type="ECO:0000256" key="3">
    <source>
        <dbReference type="ARBA" id="ARBA00022777"/>
    </source>
</evidence>
<keyword evidence="2" id="KW-0547">Nucleotide-binding</keyword>
<evidence type="ECO:0000313" key="8">
    <source>
        <dbReference type="Proteomes" id="UP000186817"/>
    </source>
</evidence>
<dbReference type="InterPro" id="IPR000719">
    <property type="entry name" value="Prot_kinase_dom"/>
</dbReference>
<evidence type="ECO:0000256" key="4">
    <source>
        <dbReference type="ARBA" id="ARBA00022840"/>
    </source>
</evidence>
<dbReference type="InterPro" id="IPR002059">
    <property type="entry name" value="CSP_DNA-bd"/>
</dbReference>
<dbReference type="InterPro" id="IPR000685">
    <property type="entry name" value="RuBisCO_lsu_C"/>
</dbReference>
<feature type="compositionally biased region" description="Basic and acidic residues" evidence="5">
    <location>
        <begin position="579"/>
        <end position="590"/>
    </location>
</feature>
<comment type="caution">
    <text evidence="7">The sequence shown here is derived from an EMBL/GenBank/DDBJ whole genome shotgun (WGS) entry which is preliminary data.</text>
</comment>